<evidence type="ECO:0000313" key="2">
    <source>
        <dbReference type="Proteomes" id="UP001516023"/>
    </source>
</evidence>
<sequence>MEEEVEEEAQVMAGRIVAVLTRLEELEEELLRRCERWRGAREYCNILGVPLEEMNAWTNKDDSIEERIEKAATVIDAACLFDQELRQKRARTLLAMFLHELEGPGLRKNNFILPCMEVDFLNEKEWEILFGSSAKGLKNHSVAEINDATCTESNDNREVEVDTQSRPSLHPVVIDAIEEAFRLRAKNMTTSPLRLIDSTTEWFEVQYSIVKFADRFLQRYAKPINPDAFQWTEEEIQTIGGRIVGVLMRLDDLEWEWNHRVSTSSLGKTEPSMTLPNDEWKRTLGLYPGVEQVCFRTVDVALLEDKEFARKRAEIMYALFLMNIEEPAVKASGNTVPGGSFANEFIHDSVQLELMMPRLKK</sequence>
<dbReference type="Proteomes" id="UP001516023">
    <property type="component" value="Unassembled WGS sequence"/>
</dbReference>
<accession>A0ABD3QQZ9</accession>
<proteinExistence type="predicted"/>
<gene>
    <name evidence="1" type="ORF">HJC23_007616</name>
</gene>
<keyword evidence="2" id="KW-1185">Reference proteome</keyword>
<organism evidence="1 2">
    <name type="scientific">Cyclotella cryptica</name>
    <dbReference type="NCBI Taxonomy" id="29204"/>
    <lineage>
        <taxon>Eukaryota</taxon>
        <taxon>Sar</taxon>
        <taxon>Stramenopiles</taxon>
        <taxon>Ochrophyta</taxon>
        <taxon>Bacillariophyta</taxon>
        <taxon>Coscinodiscophyceae</taxon>
        <taxon>Thalassiosirophycidae</taxon>
        <taxon>Stephanodiscales</taxon>
        <taxon>Stephanodiscaceae</taxon>
        <taxon>Cyclotella</taxon>
    </lineage>
</organism>
<dbReference type="EMBL" id="JABMIG020000017">
    <property type="protein sequence ID" value="KAL3802839.1"/>
    <property type="molecule type" value="Genomic_DNA"/>
</dbReference>
<comment type="caution">
    <text evidence="1">The sequence shown here is derived from an EMBL/GenBank/DDBJ whole genome shotgun (WGS) entry which is preliminary data.</text>
</comment>
<dbReference type="AlphaFoldDB" id="A0ABD3QQZ9"/>
<evidence type="ECO:0000313" key="1">
    <source>
        <dbReference type="EMBL" id="KAL3802839.1"/>
    </source>
</evidence>
<protein>
    <submittedName>
        <fullName evidence="1">Uncharacterized protein</fullName>
    </submittedName>
</protein>
<name>A0ABD3QQZ9_9STRA</name>
<reference evidence="1 2" key="1">
    <citation type="journal article" date="2020" name="G3 (Bethesda)">
        <title>Improved Reference Genome for Cyclotella cryptica CCMP332, a Model for Cell Wall Morphogenesis, Salinity Adaptation, and Lipid Production in Diatoms (Bacillariophyta).</title>
        <authorList>
            <person name="Roberts W.R."/>
            <person name="Downey K.M."/>
            <person name="Ruck E.C."/>
            <person name="Traller J.C."/>
            <person name="Alverson A.J."/>
        </authorList>
    </citation>
    <scope>NUCLEOTIDE SEQUENCE [LARGE SCALE GENOMIC DNA]</scope>
    <source>
        <strain evidence="1 2">CCMP332</strain>
    </source>
</reference>